<evidence type="ECO:0000313" key="9">
    <source>
        <dbReference type="EMBL" id="STZ68475.1"/>
    </source>
</evidence>
<dbReference type="InterPro" id="IPR018461">
    <property type="entry name" value="Na/H_Antiport_NhaC-like_C"/>
</dbReference>
<dbReference type="Pfam" id="PF13726">
    <property type="entry name" value="Na_H_antiport_2"/>
    <property type="match status" value="1"/>
</dbReference>
<evidence type="ECO:0000256" key="6">
    <source>
        <dbReference type="SAM" id="Phobius"/>
    </source>
</evidence>
<proteinExistence type="predicted"/>
<dbReference type="PANTHER" id="PTHR37821:SF1">
    <property type="entry name" value="AMINO ACID TRANSPORTER YUIF-RELATED"/>
    <property type="match status" value="1"/>
</dbReference>
<dbReference type="InterPro" id="IPR032813">
    <property type="entry name" value="Na_H_antiport_N"/>
</dbReference>
<feature type="transmembrane region" description="Helical" evidence="6">
    <location>
        <begin position="6"/>
        <end position="22"/>
    </location>
</feature>
<dbReference type="InterPro" id="IPR052576">
    <property type="entry name" value="AA_Transporter-Related"/>
</dbReference>
<sequence length="465" mass="48959">MLLSIMGTPNAVVIAVIVMLALSLSRIHVVLSLAIGAFVGGLVAGMPLANVTDISGEVTQPGIISAFNEGLKGGAQIALSYAMLGAFAMAITHSGLPQQLAGSIVRRLNQGQNSQTGEKAVKWLLLSIILVMGVMSQNVVPIHIAFIPMIVPPLLLVFNRLKIDRRLIACVITFGLVTTYMFLPYGFGAIFLNEILLGNIRTSGMEVKDINVMQAMAIPALGMVAGLLLALIHYRKPRLYQTNDIDTVDHQKAAEQPQPSAYRSMVAAIAIAVCFAIQLKYKDALVLGAMVGFAVFMMLGVINRNAANDVFGEGIKMMAMVGFIMIAAQGFAAVMKATGDIQPLVENSMAMFGGNKGMAAFVMLLVGLLVTMGIGSSFSTLPIITAIYVPLCISLGFSPLATVAIVGTAGALGDAGSPASDSTLGPTMGLNADGQHDHIRDSVIPTFIHYNIPLMIAGWIAAMVL</sequence>
<feature type="transmembrane region" description="Helical" evidence="6">
    <location>
        <begin position="447"/>
        <end position="464"/>
    </location>
</feature>
<dbReference type="EMBL" id="UGQW01000002">
    <property type="protein sequence ID" value="STZ68475.1"/>
    <property type="molecule type" value="Genomic_DNA"/>
</dbReference>
<keyword evidence="2" id="KW-1003">Cell membrane</keyword>
<dbReference type="Pfam" id="PF03553">
    <property type="entry name" value="Na_H_antiporter"/>
    <property type="match status" value="1"/>
</dbReference>
<name>A0A378TZL2_NEIEL</name>
<evidence type="ECO:0000313" key="10">
    <source>
        <dbReference type="Proteomes" id="UP000254927"/>
    </source>
</evidence>
<keyword evidence="3 6" id="KW-0812">Transmembrane</keyword>
<evidence type="ECO:0000259" key="7">
    <source>
        <dbReference type="Pfam" id="PF03553"/>
    </source>
</evidence>
<dbReference type="Proteomes" id="UP000254927">
    <property type="component" value="Unassembled WGS sequence"/>
</dbReference>
<feature type="transmembrane region" description="Helical" evidence="6">
    <location>
        <begin position="212"/>
        <end position="232"/>
    </location>
</feature>
<dbReference type="GO" id="GO:0005886">
    <property type="term" value="C:plasma membrane"/>
    <property type="evidence" value="ECO:0007669"/>
    <property type="project" value="UniProtKB-SubCell"/>
</dbReference>
<feature type="transmembrane region" description="Helical" evidence="6">
    <location>
        <begin position="261"/>
        <end position="279"/>
    </location>
</feature>
<keyword evidence="4 6" id="KW-1133">Transmembrane helix</keyword>
<feature type="domain" description="Na+/H+ antiporter NhaC-like C-terminal" evidence="7">
    <location>
        <begin position="171"/>
        <end position="459"/>
    </location>
</feature>
<evidence type="ECO:0000259" key="8">
    <source>
        <dbReference type="Pfam" id="PF13726"/>
    </source>
</evidence>
<reference evidence="9 10" key="1">
    <citation type="submission" date="2018-06" db="EMBL/GenBank/DDBJ databases">
        <authorList>
            <consortium name="Pathogen Informatics"/>
            <person name="Doyle S."/>
        </authorList>
    </citation>
    <scope>NUCLEOTIDE SEQUENCE [LARGE SCALE GENOMIC DNA]</scope>
    <source>
        <strain evidence="9 10">NCTC10660</strain>
    </source>
</reference>
<feature type="transmembrane region" description="Helical" evidence="6">
    <location>
        <begin position="29"/>
        <end position="49"/>
    </location>
</feature>
<feature type="domain" description="Putative Na+/H+ antiporter N-terminal" evidence="8">
    <location>
        <begin position="10"/>
        <end position="107"/>
    </location>
</feature>
<protein>
    <submittedName>
        <fullName evidence="9">Integral membrane transport protein</fullName>
    </submittedName>
</protein>
<accession>A0A378TZL2</accession>
<keyword evidence="5 6" id="KW-0472">Membrane</keyword>
<evidence type="ECO:0000256" key="2">
    <source>
        <dbReference type="ARBA" id="ARBA00022475"/>
    </source>
</evidence>
<evidence type="ECO:0000256" key="3">
    <source>
        <dbReference type="ARBA" id="ARBA00022692"/>
    </source>
</evidence>
<feature type="transmembrane region" description="Helical" evidence="6">
    <location>
        <begin position="357"/>
        <end position="375"/>
    </location>
</feature>
<feature type="transmembrane region" description="Helical" evidence="6">
    <location>
        <begin position="167"/>
        <end position="192"/>
    </location>
</feature>
<dbReference type="AlphaFoldDB" id="A0A378TZL2"/>
<feature type="transmembrane region" description="Helical" evidence="6">
    <location>
        <begin position="314"/>
        <end position="337"/>
    </location>
</feature>
<feature type="transmembrane region" description="Helical" evidence="6">
    <location>
        <begin position="285"/>
        <end position="302"/>
    </location>
</feature>
<gene>
    <name evidence="9" type="ORF">NCTC10660_01995</name>
</gene>
<dbReference type="PANTHER" id="PTHR37821">
    <property type="entry name" value="AMINO ACID TRANSPORTER YUIF-RELATED"/>
    <property type="match status" value="1"/>
</dbReference>
<feature type="transmembrane region" description="Helical" evidence="6">
    <location>
        <begin position="140"/>
        <end position="158"/>
    </location>
</feature>
<evidence type="ECO:0000256" key="4">
    <source>
        <dbReference type="ARBA" id="ARBA00022989"/>
    </source>
</evidence>
<evidence type="ECO:0000256" key="5">
    <source>
        <dbReference type="ARBA" id="ARBA00023136"/>
    </source>
</evidence>
<comment type="subcellular location">
    <subcellularLocation>
        <location evidence="1">Cell membrane</location>
        <topology evidence="1">Multi-pass membrane protein</topology>
    </subcellularLocation>
</comment>
<organism evidence="9 10">
    <name type="scientific">Neisseria elongata</name>
    <dbReference type="NCBI Taxonomy" id="495"/>
    <lineage>
        <taxon>Bacteria</taxon>
        <taxon>Pseudomonadati</taxon>
        <taxon>Pseudomonadota</taxon>
        <taxon>Betaproteobacteria</taxon>
        <taxon>Neisseriales</taxon>
        <taxon>Neisseriaceae</taxon>
        <taxon>Neisseria</taxon>
    </lineage>
</organism>
<evidence type="ECO:0000256" key="1">
    <source>
        <dbReference type="ARBA" id="ARBA00004651"/>
    </source>
</evidence>
<feature type="transmembrane region" description="Helical" evidence="6">
    <location>
        <begin position="387"/>
        <end position="412"/>
    </location>
</feature>